<proteinExistence type="predicted"/>
<dbReference type="KEGG" id="lpaa:BHS01_10965"/>
<evidence type="ECO:0000313" key="3">
    <source>
        <dbReference type="Proteomes" id="UP000516280"/>
    </source>
</evidence>
<dbReference type="Proteomes" id="UP000516280">
    <property type="component" value="Chromosome"/>
</dbReference>
<dbReference type="RefSeq" id="WP_188347997.1">
    <property type="nucleotide sequence ID" value="NZ_CP017195.1"/>
</dbReference>
<dbReference type="EMBL" id="CP017195">
    <property type="protein sequence ID" value="QDJ28893.1"/>
    <property type="molecule type" value="Genomic_DNA"/>
</dbReference>
<dbReference type="AlphaFoldDB" id="A0A7L4WHB2"/>
<organism evidence="1 3">
    <name type="scientific">Pseudolactococcus paracarnosus</name>
    <dbReference type="NCBI Taxonomy" id="2749962"/>
    <lineage>
        <taxon>Bacteria</taxon>
        <taxon>Bacillati</taxon>
        <taxon>Bacillota</taxon>
        <taxon>Bacilli</taxon>
        <taxon>Lactobacillales</taxon>
        <taxon>Streptococcaceae</taxon>
        <taxon>Pseudolactococcus</taxon>
    </lineage>
</organism>
<reference evidence="1 3" key="1">
    <citation type="submission" date="2016-09" db="EMBL/GenBank/DDBJ databases">
        <title>Lactic acid bacteria from MAP meat Genome sequencing and assembly.</title>
        <authorList>
            <person name="Behr J."/>
            <person name="Hilgarth M."/>
            <person name="Vogel R.F."/>
        </authorList>
    </citation>
    <scope>NUCLEOTIDE SEQUENCE [LARGE SCALE GENOMIC DNA]</scope>
    <source>
        <strain evidence="1 3">TMW21615</strain>
    </source>
</reference>
<dbReference type="KEGG" id="lpaa:BHS01_10360"/>
<protein>
    <recommendedName>
        <fullName evidence="4">Competence protein ComX</fullName>
    </recommendedName>
</protein>
<name>A0A7L4WHB2_9LACT</name>
<gene>
    <name evidence="1" type="ORF">BHS01_10360</name>
    <name evidence="2" type="ORF">BHS01_10965</name>
</gene>
<evidence type="ECO:0000313" key="1">
    <source>
        <dbReference type="EMBL" id="QDJ28893.1"/>
    </source>
</evidence>
<evidence type="ECO:0008006" key="4">
    <source>
        <dbReference type="Google" id="ProtNLM"/>
    </source>
</evidence>
<sequence length="165" mass="19814">MKREKMMDTIENMLKNIEPIIMNCRKMAKIPSWEIDDYMQEGRIIALELYNKLTLCNDTSQVNFYIYFKVRYSCFLIDTYRKTNAFKRKFDQPIYLDVSEAFNIYDHKQNVADNVIYDLLFQEILAILTPAEVETLNALKRGEKVDRNKKFRIKKKIIDYINEIL</sequence>
<accession>A0A7L4WHB2</accession>
<dbReference type="EMBL" id="CP017195">
    <property type="protein sequence ID" value="QDJ28992.1"/>
    <property type="molecule type" value="Genomic_DNA"/>
</dbReference>
<evidence type="ECO:0000313" key="2">
    <source>
        <dbReference type="EMBL" id="QDJ28992.1"/>
    </source>
</evidence>